<protein>
    <submittedName>
        <fullName evidence="2">Uncharacterized protein</fullName>
    </submittedName>
</protein>
<proteinExistence type="predicted"/>
<dbReference type="EMBL" id="RRYP01008849">
    <property type="protein sequence ID" value="TNV79488.1"/>
    <property type="molecule type" value="Genomic_DNA"/>
</dbReference>
<evidence type="ECO:0000313" key="3">
    <source>
        <dbReference type="Proteomes" id="UP000785679"/>
    </source>
</evidence>
<keyword evidence="1" id="KW-0732">Signal</keyword>
<reference evidence="2" key="1">
    <citation type="submission" date="2019-06" db="EMBL/GenBank/DDBJ databases">
        <authorList>
            <person name="Zheng W."/>
        </authorList>
    </citation>
    <scope>NUCLEOTIDE SEQUENCE</scope>
    <source>
        <strain evidence="2">QDHG01</strain>
    </source>
</reference>
<evidence type="ECO:0000256" key="1">
    <source>
        <dbReference type="SAM" id="SignalP"/>
    </source>
</evidence>
<comment type="caution">
    <text evidence="2">The sequence shown here is derived from an EMBL/GenBank/DDBJ whole genome shotgun (WGS) entry which is preliminary data.</text>
</comment>
<dbReference type="AlphaFoldDB" id="A0A8J8T2X0"/>
<accession>A0A8J8T2X0</accession>
<keyword evidence="3" id="KW-1185">Reference proteome</keyword>
<name>A0A8J8T2X0_HALGN</name>
<sequence length="260" mass="30077">MNKQTVLSLMLLLGLSSALDYKLLKEVAGFEKPQNLDAKSPKAQLKESKDFIDLQFENDQYHLETSPKVEHMGLYYTNMLGNTSFGIDFAHMLDIGLIYRTPYYSEKQYLALGLDVSLHAASFSHIKFLTPMGNMRFNLELNGMKVVPRGRAYYDIETYADVCYAADVYTRGVELLITAEVDLYDCNIGAVSTFWGLLFNWLLKWTYSIGDAGVQCELKNYSFDQRPLWRLGFDDYNWWKMQLIPQTCVVRQLQPWEITE</sequence>
<organism evidence="2 3">
    <name type="scientific">Halteria grandinella</name>
    <dbReference type="NCBI Taxonomy" id="5974"/>
    <lineage>
        <taxon>Eukaryota</taxon>
        <taxon>Sar</taxon>
        <taxon>Alveolata</taxon>
        <taxon>Ciliophora</taxon>
        <taxon>Intramacronucleata</taxon>
        <taxon>Spirotrichea</taxon>
        <taxon>Stichotrichia</taxon>
        <taxon>Sporadotrichida</taxon>
        <taxon>Halteriidae</taxon>
        <taxon>Halteria</taxon>
    </lineage>
</organism>
<gene>
    <name evidence="2" type="ORF">FGO68_gene2601</name>
</gene>
<evidence type="ECO:0000313" key="2">
    <source>
        <dbReference type="EMBL" id="TNV79488.1"/>
    </source>
</evidence>
<feature type="chain" id="PRO_5035314223" evidence="1">
    <location>
        <begin position="19"/>
        <end position="260"/>
    </location>
</feature>
<feature type="signal peptide" evidence="1">
    <location>
        <begin position="1"/>
        <end position="18"/>
    </location>
</feature>
<dbReference type="Proteomes" id="UP000785679">
    <property type="component" value="Unassembled WGS sequence"/>
</dbReference>